<feature type="disulfide bond" evidence="9">
    <location>
        <begin position="1798"/>
        <end position="1813"/>
    </location>
</feature>
<dbReference type="PANTHER" id="PTHR24252">
    <property type="entry name" value="ACROSIN-RELATED"/>
    <property type="match status" value="1"/>
</dbReference>
<dbReference type="InterPro" id="IPR033116">
    <property type="entry name" value="TRYPSIN_SER"/>
</dbReference>
<keyword evidence="2" id="KW-0645">Protease</keyword>
<evidence type="ECO:0000256" key="8">
    <source>
        <dbReference type="PROSITE-ProRule" id="PRU00090"/>
    </source>
</evidence>
<dbReference type="InterPro" id="IPR013320">
    <property type="entry name" value="ConA-like_dom_sf"/>
</dbReference>
<dbReference type="InterPro" id="IPR036790">
    <property type="entry name" value="Frizzled_dom_sf"/>
</dbReference>
<dbReference type="InterPro" id="IPR023415">
    <property type="entry name" value="LDLR_class-A_CS"/>
</dbReference>
<dbReference type="SUPFAM" id="SSF57424">
    <property type="entry name" value="LDL receptor-like module"/>
    <property type="match status" value="6"/>
</dbReference>
<sequence>MQSCSDNAMLYLCTIMYPSCDDQSLPCSDFCRSVQRECGNNFELAKPSYCDKLPSTDCVNPEVTTTTTIQTTTTSVTTPSTLPTPTTSPALCLTLEIPECQAVGHTSFMFPNFFGHNSVEDAMAHLTFYKNQSCSASSMYYVCNMLFPKCDPATGLFIYACQDHCNAVYTACPSLTLAEPSRCNILPTSNCEPKKEEELCLTLEIPECQAVGHTSVTFPNVFNHYSIEDAMSYFNSFKGKSCSASSMYFLCNILFPKCDPATGRMTYACQDHCNDTYASCPYLQLASPNYCAALPTSQCEPSYQSQVTTTQLVTTTQTVATTPTQPVTTTTTPQPETTTTQPALCLTLEIPECQAVGHTCVMLPNFFGQNSIQEAMAYFNFYKNQSCSASSMYYLCNMLFPKCDPATGLLSYACQDHCTSVSASCPGLSLASSQYCSSLPFTSCVPIYQGPVTTTIQPETTPQPGCLSLQIPECRDLGHTSVMLPNAFGHNSLEQATTYFKVFKNESCSASALYYICNMLFPKCDPATKQVIYPCQSHCRDVLSSCPTLAMADNSYCVQLPTTSCEPSYQDATTITTTQEPETTPQPELCYTTTVPECLAVNQTHFLLPNAFGDMTLSAAVERFGYYKNESCSAKFMLYLCNMFFPTCNTSTGMMQFPCKSLCNEANMECPDMMLSGPSYCNSLPVTGCVGEETTQEVCETINAPECRAIGLHYTQMPNVFNHLDLATAKQFFDQFNQQSCSQRAVYYTCLMVFPMCDRITGSQKYACQEDCYAINRECGNATQLAGLAYCPSLPTVDSGNCHQIPLTTTPAPTTSVATTKTPGVCIPLSVPECQAVGRSSTMFPNLFGHTTLEDANTVFAIFKRDEFCSQNAMYYLCSLVYPVCSGGVRINPCQSYCDDVQAECGTNFTAAINNYCDYLPLDQCVSGFPGVSTTQAPTTTTTQGLLTVPSTLGPRENCSETNRYTCPSNGKCIMKEWVCDGEPDCEDQSDEVNCGSCSSDQFTCLDRSCVPAGERCNKVPACPDESDERNCVSLTTQSILQLSSRPLCYQSWSDSLGPEVCRSLGLGNFSNALSMQYFSSQYVHLDMNGQVPSHLGKTSVRAECQGAMVVALKCEPRGCGQRLVGSSQVGFIVGGNDAVPGYWPWQVSVQLKLPGGTTKHICGGSLVAPNFVLTATHCLSYLADRNVLIGATNRGVAEETQKQYEIKRVIKGLENFQQYGPGDITLFELNDTVKYTPYIQPICFAEADEKFTETSICYATGWGYTTPGDKTYSTMLKELKMRLWSTSKCNSTAHWNGNITGGYLCAGYQSNLKSVCTGDSGGPLVCKNNQGIWKLVGISSYVAINCSAQNLPNVFTDVKHYLPWVKSELECKFKCDNGRCLFDRGMVCNRKNDCGDNSDETRLCEISVNCTFDDNYLCGYNASGFIWSYGASNSQAQSSLPWTDHTIGHYPGHFMFGKFGTLPEASLMSPKFQISVQSCVRFYYLRRGYSNDNMIVRTWEYSLSGIPISNTAYVVGPDSSPDVWKLGYFDLSAGTYHLEFISTESHKTALDDVKVVPGFCSQSVCDANMYRCADDKANPVCLPQSSICNVVVECNKDEANCQANTTKYTCDFEKAMHCGISQITDDRGEFLMMNGSYLREKILYEEAFNEHTNNDSDAWMLFALTNLQYLVGNSVQMTQKLFLDNQLFCLSFYYRAQTDMTFKVSLESKGEVYDLLSFTDRSTFDWTKAQMQLPLVVSGVLTYQLVRTFPPLNKYYKPYMAIDDISIIPGECPAYVCPEGTLKCASENFCYQSSQRCDRITNCPDETDEANCTCTENEFSCQNGRCIPQSSACDKKVDCLDKSDEGTVCDSLRSMTCTFETPFSCGYTSNEGLYTWQRHSGATPSFYTGPIADHTLGDTTGHYFFVEGNDGVRGEIAVLTTPNVTTGVGQSLGFYYHIITENDFTFIQSEGLSVIAQLPDGRSQLLWWQNQTSSYEWLYGCVNLPDNTHLNIQFVTKRIGLDNQNNVFDADVAVDDIALLLLPCSEDAVTTEPVSSPAPTVTPTVSDCAFRCDNGFCIKADQRCNGMDECRNGEDELNCPS</sequence>
<dbReference type="PROSITE" id="PS50240">
    <property type="entry name" value="TRYPSIN_DOM"/>
    <property type="match status" value="1"/>
</dbReference>
<feature type="disulfide bond" evidence="9">
    <location>
        <begin position="2053"/>
        <end position="2071"/>
    </location>
</feature>
<evidence type="ECO:0000256" key="6">
    <source>
        <dbReference type="ARBA" id="ARBA00022968"/>
    </source>
</evidence>
<dbReference type="PRINTS" id="PR00261">
    <property type="entry name" value="LDLRECEPTOR"/>
</dbReference>
<accession>K1QGP8</accession>
<dbReference type="PANTHER" id="PTHR24252:SF7">
    <property type="entry name" value="HYALIN"/>
    <property type="match status" value="1"/>
</dbReference>
<dbReference type="SMART" id="SM00020">
    <property type="entry name" value="Tryp_SPc"/>
    <property type="match status" value="1"/>
</dbReference>
<evidence type="ECO:0000256" key="7">
    <source>
        <dbReference type="ARBA" id="ARBA00023157"/>
    </source>
</evidence>
<dbReference type="InParanoid" id="K1QGP8"/>
<feature type="disulfide bond" evidence="8">
    <location>
        <begin position="134"/>
        <end position="172"/>
    </location>
</feature>
<dbReference type="Pfam" id="PF00629">
    <property type="entry name" value="MAM"/>
    <property type="match status" value="3"/>
</dbReference>
<feature type="disulfide bond" evidence="8">
    <location>
        <begin position="242"/>
        <end position="280"/>
    </location>
</feature>
<dbReference type="PROSITE" id="PS50068">
    <property type="entry name" value="LDLRA_2"/>
    <property type="match status" value="6"/>
</dbReference>
<evidence type="ECO:0000256" key="1">
    <source>
        <dbReference type="ARBA" id="ARBA00004401"/>
    </source>
</evidence>
<dbReference type="PROSITE" id="PS01209">
    <property type="entry name" value="LDLRA_1"/>
    <property type="match status" value="3"/>
</dbReference>
<proteinExistence type="predicted"/>
<keyword evidence="5" id="KW-0720">Serine protease</keyword>
<dbReference type="Gene3D" id="2.40.10.10">
    <property type="entry name" value="Trypsin-like serine proteases"/>
    <property type="match status" value="1"/>
</dbReference>
<feature type="disulfide bond" evidence="9">
    <location>
        <begin position="1822"/>
        <end position="1840"/>
    </location>
</feature>
<dbReference type="PROSITE" id="PS50060">
    <property type="entry name" value="MAM_2"/>
    <property type="match status" value="3"/>
</dbReference>
<evidence type="ECO:0000313" key="10">
    <source>
        <dbReference type="EMBL" id="EKC33048.1"/>
    </source>
</evidence>
<dbReference type="Gene3D" id="2.60.120.200">
    <property type="match status" value="3"/>
</dbReference>
<protein>
    <submittedName>
        <fullName evidence="10">Atrial natriuretic peptide-converting enzyme</fullName>
    </submittedName>
</protein>
<dbReference type="PROSITE" id="PS00134">
    <property type="entry name" value="TRYPSIN_HIS"/>
    <property type="match status" value="1"/>
</dbReference>
<dbReference type="CDD" id="cd00112">
    <property type="entry name" value="LDLa"/>
    <property type="match status" value="6"/>
</dbReference>
<comment type="caution">
    <text evidence="9">Lacks conserved residue(s) required for the propagation of feature annotation.</text>
</comment>
<keyword evidence="3" id="KW-0732">Signal</keyword>
<reference evidence="10" key="1">
    <citation type="journal article" date="2012" name="Nature">
        <title>The oyster genome reveals stress adaptation and complexity of shell formation.</title>
        <authorList>
            <person name="Zhang G."/>
            <person name="Fang X."/>
            <person name="Guo X."/>
            <person name="Li L."/>
            <person name="Luo R."/>
            <person name="Xu F."/>
            <person name="Yang P."/>
            <person name="Zhang L."/>
            <person name="Wang X."/>
            <person name="Qi H."/>
            <person name="Xiong Z."/>
            <person name="Que H."/>
            <person name="Xie Y."/>
            <person name="Holland P.W."/>
            <person name="Paps J."/>
            <person name="Zhu Y."/>
            <person name="Wu F."/>
            <person name="Chen Y."/>
            <person name="Wang J."/>
            <person name="Peng C."/>
            <person name="Meng J."/>
            <person name="Yang L."/>
            <person name="Liu J."/>
            <person name="Wen B."/>
            <person name="Zhang N."/>
            <person name="Huang Z."/>
            <person name="Zhu Q."/>
            <person name="Feng Y."/>
            <person name="Mount A."/>
            <person name="Hedgecock D."/>
            <person name="Xu Z."/>
            <person name="Liu Y."/>
            <person name="Domazet-Loso T."/>
            <person name="Du Y."/>
            <person name="Sun X."/>
            <person name="Zhang S."/>
            <person name="Liu B."/>
            <person name="Cheng P."/>
            <person name="Jiang X."/>
            <person name="Li J."/>
            <person name="Fan D."/>
            <person name="Wang W."/>
            <person name="Fu W."/>
            <person name="Wang T."/>
            <person name="Wang B."/>
            <person name="Zhang J."/>
            <person name="Peng Z."/>
            <person name="Li Y."/>
            <person name="Li N."/>
            <person name="Wang J."/>
            <person name="Chen M."/>
            <person name="He Y."/>
            <person name="Tan F."/>
            <person name="Song X."/>
            <person name="Zheng Q."/>
            <person name="Huang R."/>
            <person name="Yang H."/>
            <person name="Du X."/>
            <person name="Chen L."/>
            <person name="Yang M."/>
            <person name="Gaffney P.M."/>
            <person name="Wang S."/>
            <person name="Luo L."/>
            <person name="She Z."/>
            <person name="Ming Y."/>
            <person name="Huang W."/>
            <person name="Zhang S."/>
            <person name="Huang B."/>
            <person name="Zhang Y."/>
            <person name="Qu T."/>
            <person name="Ni P."/>
            <person name="Miao G."/>
            <person name="Wang J."/>
            <person name="Wang Q."/>
            <person name="Steinberg C.E."/>
            <person name="Wang H."/>
            <person name="Li N."/>
            <person name="Qian L."/>
            <person name="Zhang G."/>
            <person name="Li Y."/>
            <person name="Yang H."/>
            <person name="Liu X."/>
            <person name="Wang J."/>
            <person name="Yin Y."/>
            <person name="Wang J."/>
        </authorList>
    </citation>
    <scope>NUCLEOTIDE SEQUENCE [LARGE SCALE GENOMIC DNA]</scope>
    <source>
        <strain evidence="10">05x7-T-G4-1.051#20</strain>
    </source>
</reference>
<feature type="disulfide bond" evidence="8">
    <location>
        <begin position="508"/>
        <end position="546"/>
    </location>
</feature>
<dbReference type="FunFam" id="2.40.10.10:FF:000120">
    <property type="entry name" value="Putative serine protease"/>
    <property type="match status" value="1"/>
</dbReference>
<feature type="disulfide bond" evidence="8">
    <location>
        <begin position="632"/>
        <end position="670"/>
    </location>
</feature>
<dbReference type="Pfam" id="PF00089">
    <property type="entry name" value="Trypsin"/>
    <property type="match status" value="1"/>
</dbReference>
<dbReference type="InterPro" id="IPR009003">
    <property type="entry name" value="Peptidase_S1_PA"/>
</dbReference>
<dbReference type="PROSITE" id="PS50038">
    <property type="entry name" value="FZ"/>
    <property type="match status" value="8"/>
</dbReference>
<dbReference type="EMBL" id="JH817406">
    <property type="protein sequence ID" value="EKC33048.1"/>
    <property type="molecule type" value="Genomic_DNA"/>
</dbReference>
<feature type="disulfide bond" evidence="8">
    <location>
        <begin position="387"/>
        <end position="425"/>
    </location>
</feature>
<name>K1QGP8_MAGGI</name>
<dbReference type="Pfam" id="PF01392">
    <property type="entry name" value="Fz"/>
    <property type="match status" value="6"/>
</dbReference>
<dbReference type="InterPro" id="IPR002172">
    <property type="entry name" value="LDrepeatLR_classA_rpt"/>
</dbReference>
<evidence type="ECO:0000256" key="5">
    <source>
        <dbReference type="ARBA" id="ARBA00022825"/>
    </source>
</evidence>
<dbReference type="SMART" id="SM00063">
    <property type="entry name" value="FRI"/>
    <property type="match status" value="2"/>
</dbReference>
<dbReference type="InterPro" id="IPR036055">
    <property type="entry name" value="LDL_receptor-like_sf"/>
</dbReference>
<dbReference type="InterPro" id="IPR000998">
    <property type="entry name" value="MAM_dom"/>
</dbReference>
<dbReference type="CDD" id="cd06263">
    <property type="entry name" value="MAM"/>
    <property type="match status" value="1"/>
</dbReference>
<organism evidence="10">
    <name type="scientific">Magallana gigas</name>
    <name type="common">Pacific oyster</name>
    <name type="synonym">Crassostrea gigas</name>
    <dbReference type="NCBI Taxonomy" id="29159"/>
    <lineage>
        <taxon>Eukaryota</taxon>
        <taxon>Metazoa</taxon>
        <taxon>Spiralia</taxon>
        <taxon>Lophotrochozoa</taxon>
        <taxon>Mollusca</taxon>
        <taxon>Bivalvia</taxon>
        <taxon>Autobranchia</taxon>
        <taxon>Pteriomorphia</taxon>
        <taxon>Ostreida</taxon>
        <taxon>Ostreoidea</taxon>
        <taxon>Ostreidae</taxon>
        <taxon>Magallana</taxon>
    </lineage>
</organism>
<dbReference type="SUPFAM" id="SSF63501">
    <property type="entry name" value="Frizzled cysteine-rich domain"/>
    <property type="match status" value="8"/>
</dbReference>
<feature type="disulfide bond" evidence="9">
    <location>
        <begin position="980"/>
        <end position="995"/>
    </location>
</feature>
<keyword evidence="7 9" id="KW-1015">Disulfide bond</keyword>
<dbReference type="InterPro" id="IPR043504">
    <property type="entry name" value="Peptidase_S1_PA_chymotrypsin"/>
</dbReference>
<feature type="disulfide bond" evidence="9">
    <location>
        <begin position="1017"/>
        <end position="1032"/>
    </location>
</feature>
<comment type="subcellular location">
    <subcellularLocation>
        <location evidence="1">Cell membrane</location>
        <topology evidence="1">Single-pass type II membrane protein</topology>
    </subcellularLocation>
</comment>
<dbReference type="InterPro" id="IPR018114">
    <property type="entry name" value="TRYPSIN_HIS"/>
</dbReference>
<dbReference type="GO" id="GO:0004252">
    <property type="term" value="F:serine-type endopeptidase activity"/>
    <property type="evidence" value="ECO:0007669"/>
    <property type="project" value="InterPro"/>
</dbReference>
<feature type="disulfide bond" evidence="9">
    <location>
        <begin position="998"/>
        <end position="1010"/>
    </location>
</feature>
<keyword evidence="4" id="KW-0378">Hydrolase</keyword>
<dbReference type="SMART" id="SM00192">
    <property type="entry name" value="LDLa"/>
    <property type="match status" value="7"/>
</dbReference>
<keyword evidence="6" id="KW-0735">Signal-anchor</keyword>
<dbReference type="PROSITE" id="PS00135">
    <property type="entry name" value="TRYPSIN_SER"/>
    <property type="match status" value="1"/>
</dbReference>
<evidence type="ECO:0000256" key="2">
    <source>
        <dbReference type="ARBA" id="ARBA00022670"/>
    </source>
</evidence>
<dbReference type="SUPFAM" id="SSF49899">
    <property type="entry name" value="Concanavalin A-like lectins/glucanases"/>
    <property type="match status" value="3"/>
</dbReference>
<evidence type="ECO:0000256" key="3">
    <source>
        <dbReference type="ARBA" id="ARBA00022729"/>
    </source>
</evidence>
<evidence type="ECO:0000256" key="4">
    <source>
        <dbReference type="ARBA" id="ARBA00022801"/>
    </source>
</evidence>
<dbReference type="Gene3D" id="4.10.400.10">
    <property type="entry name" value="Low-density Lipoprotein Receptor"/>
    <property type="match status" value="6"/>
</dbReference>
<dbReference type="SMART" id="SM00137">
    <property type="entry name" value="MAM"/>
    <property type="match status" value="2"/>
</dbReference>
<feature type="disulfide bond" evidence="8">
    <location>
        <begin position="741"/>
        <end position="779"/>
    </location>
</feature>
<dbReference type="Pfam" id="PF00057">
    <property type="entry name" value="Ldl_recept_a"/>
    <property type="match status" value="4"/>
</dbReference>
<feature type="disulfide bond" evidence="9">
    <location>
        <begin position="1005"/>
        <end position="1023"/>
    </location>
</feature>
<dbReference type="InterPro" id="IPR020067">
    <property type="entry name" value="Frizzled_dom"/>
</dbReference>
<dbReference type="HOGENOM" id="CLU_232653_0_0_1"/>
<dbReference type="CDD" id="cd07066">
    <property type="entry name" value="CRD_FZ"/>
    <property type="match status" value="7"/>
</dbReference>
<dbReference type="Gene3D" id="1.10.2000.10">
    <property type="entry name" value="Frizzled cysteine-rich domain"/>
    <property type="match status" value="8"/>
</dbReference>
<dbReference type="SUPFAM" id="SSF50494">
    <property type="entry name" value="Trypsin-like serine proteases"/>
    <property type="match status" value="1"/>
</dbReference>
<evidence type="ECO:0000256" key="9">
    <source>
        <dbReference type="PROSITE-ProRule" id="PRU00124"/>
    </source>
</evidence>
<dbReference type="CDD" id="cd00190">
    <property type="entry name" value="Tryp_SPc"/>
    <property type="match status" value="1"/>
</dbReference>
<gene>
    <name evidence="10" type="ORF">CGI_10012458</name>
</gene>
<feature type="disulfide bond" evidence="9">
    <location>
        <begin position="2065"/>
        <end position="2080"/>
    </location>
</feature>
<keyword evidence="6" id="KW-0812">Transmembrane</keyword>
<dbReference type="InterPro" id="IPR001254">
    <property type="entry name" value="Trypsin_dom"/>
</dbReference>
<dbReference type="GO" id="GO:0005886">
    <property type="term" value="C:plasma membrane"/>
    <property type="evidence" value="ECO:0007669"/>
    <property type="project" value="UniProtKB-SubCell"/>
</dbReference>
<dbReference type="GO" id="GO:0006508">
    <property type="term" value="P:proteolysis"/>
    <property type="evidence" value="ECO:0007669"/>
    <property type="project" value="UniProtKB-KW"/>
</dbReference>
<feature type="disulfide bond" evidence="9">
    <location>
        <begin position="1815"/>
        <end position="1827"/>
    </location>
</feature>